<organism evidence="2">
    <name type="scientific">Arundo donax</name>
    <name type="common">Giant reed</name>
    <name type="synonym">Donax arundinaceus</name>
    <dbReference type="NCBI Taxonomy" id="35708"/>
    <lineage>
        <taxon>Eukaryota</taxon>
        <taxon>Viridiplantae</taxon>
        <taxon>Streptophyta</taxon>
        <taxon>Embryophyta</taxon>
        <taxon>Tracheophyta</taxon>
        <taxon>Spermatophyta</taxon>
        <taxon>Magnoliopsida</taxon>
        <taxon>Liliopsida</taxon>
        <taxon>Poales</taxon>
        <taxon>Poaceae</taxon>
        <taxon>PACMAD clade</taxon>
        <taxon>Arundinoideae</taxon>
        <taxon>Arundineae</taxon>
        <taxon>Arundo</taxon>
    </lineage>
</organism>
<dbReference type="AlphaFoldDB" id="A0A0A9BFE7"/>
<dbReference type="EMBL" id="GBRH01235221">
    <property type="protein sequence ID" value="JAD62674.1"/>
    <property type="molecule type" value="Transcribed_RNA"/>
</dbReference>
<evidence type="ECO:0000313" key="2">
    <source>
        <dbReference type="EMBL" id="JAD62674.1"/>
    </source>
</evidence>
<accession>A0A0A9BFE7</accession>
<evidence type="ECO:0000256" key="1">
    <source>
        <dbReference type="SAM" id="Phobius"/>
    </source>
</evidence>
<keyword evidence="1" id="KW-1133">Transmembrane helix</keyword>
<feature type="transmembrane region" description="Helical" evidence="1">
    <location>
        <begin position="31"/>
        <end position="51"/>
    </location>
</feature>
<reference evidence="2" key="1">
    <citation type="submission" date="2014-09" db="EMBL/GenBank/DDBJ databases">
        <authorList>
            <person name="Magalhaes I.L.F."/>
            <person name="Oliveira U."/>
            <person name="Santos F.R."/>
            <person name="Vidigal T.H.D.A."/>
            <person name="Brescovit A.D."/>
            <person name="Santos A.J."/>
        </authorList>
    </citation>
    <scope>NUCLEOTIDE SEQUENCE</scope>
    <source>
        <tissue evidence="2">Shoot tissue taken approximately 20 cm above the soil surface</tissue>
    </source>
</reference>
<keyword evidence="1" id="KW-0472">Membrane</keyword>
<proteinExistence type="predicted"/>
<keyword evidence="1" id="KW-0812">Transmembrane</keyword>
<sequence length="55" mass="6528">MLLNKVILIAHNFFLLNPVFQLNFKPSIFLYFLFGFIVSSMYHQAACTIAWEMKR</sequence>
<protein>
    <submittedName>
        <fullName evidence="2">Uncharacterized protein</fullName>
    </submittedName>
</protein>
<name>A0A0A9BFE7_ARUDO</name>
<reference evidence="2" key="2">
    <citation type="journal article" date="2015" name="Data Brief">
        <title>Shoot transcriptome of the giant reed, Arundo donax.</title>
        <authorList>
            <person name="Barrero R.A."/>
            <person name="Guerrero F.D."/>
            <person name="Moolhuijzen P."/>
            <person name="Goolsby J.A."/>
            <person name="Tidwell J."/>
            <person name="Bellgard S.E."/>
            <person name="Bellgard M.I."/>
        </authorList>
    </citation>
    <scope>NUCLEOTIDE SEQUENCE</scope>
    <source>
        <tissue evidence="2">Shoot tissue taken approximately 20 cm above the soil surface</tissue>
    </source>
</reference>